<comment type="subunit">
    <text evidence="8 9">Homodimer.</text>
</comment>
<dbReference type="PANTHER" id="PTHR21139">
    <property type="entry name" value="TRIOSEPHOSPHATE ISOMERASE"/>
    <property type="match status" value="1"/>
</dbReference>
<dbReference type="GO" id="GO:0005829">
    <property type="term" value="C:cytosol"/>
    <property type="evidence" value="ECO:0007669"/>
    <property type="project" value="TreeGrafter"/>
</dbReference>
<dbReference type="GO" id="GO:0004807">
    <property type="term" value="F:triose-phosphate isomerase activity"/>
    <property type="evidence" value="ECO:0007669"/>
    <property type="project" value="UniProtKB-UniRule"/>
</dbReference>
<dbReference type="RefSeq" id="WP_025164691.1">
    <property type="nucleotide sequence ID" value="NZ_AWSQ01000001.1"/>
</dbReference>
<feature type="binding site" evidence="8">
    <location>
        <begin position="9"/>
        <end position="11"/>
    </location>
    <ligand>
        <name>substrate</name>
    </ligand>
</feature>
<dbReference type="Pfam" id="PF00121">
    <property type="entry name" value="TIM"/>
    <property type="match status" value="1"/>
</dbReference>
<dbReference type="UniPathway" id="UPA00109">
    <property type="reaction ID" value="UER00189"/>
</dbReference>
<evidence type="ECO:0000256" key="4">
    <source>
        <dbReference type="ARBA" id="ARBA00022432"/>
    </source>
</evidence>
<dbReference type="NCBIfam" id="TIGR00419">
    <property type="entry name" value="tim"/>
    <property type="match status" value="1"/>
</dbReference>
<dbReference type="InterPro" id="IPR022896">
    <property type="entry name" value="TrioseP_Isoase_bac/euk"/>
</dbReference>
<dbReference type="OrthoDB" id="9809429at2"/>
<evidence type="ECO:0000256" key="7">
    <source>
        <dbReference type="ARBA" id="ARBA00023235"/>
    </source>
</evidence>
<feature type="binding site" evidence="8">
    <location>
        <begin position="233"/>
        <end position="234"/>
    </location>
    <ligand>
        <name>substrate</name>
    </ligand>
</feature>
<dbReference type="InterPro" id="IPR020861">
    <property type="entry name" value="Triosephosphate_isomerase_AS"/>
</dbReference>
<dbReference type="GO" id="GO:0046166">
    <property type="term" value="P:glyceraldehyde-3-phosphate biosynthetic process"/>
    <property type="evidence" value="ECO:0007669"/>
    <property type="project" value="TreeGrafter"/>
</dbReference>
<evidence type="ECO:0000256" key="6">
    <source>
        <dbReference type="ARBA" id="ARBA00023152"/>
    </source>
</evidence>
<dbReference type="EC" id="5.3.1.1" evidence="8 9"/>
<comment type="pathway">
    <text evidence="2">Carbohydrate metabolism; erythritol degradation.</text>
</comment>
<keyword evidence="4 8" id="KW-0312">Gluconeogenesis</keyword>
<comment type="pathway">
    <text evidence="1 8 9">Carbohydrate degradation; glycolysis; D-glyceraldehyde 3-phosphate from glycerone phosphate: step 1/1.</text>
</comment>
<evidence type="ECO:0000256" key="9">
    <source>
        <dbReference type="RuleBase" id="RU363013"/>
    </source>
</evidence>
<evidence type="ECO:0000256" key="8">
    <source>
        <dbReference type="HAMAP-Rule" id="MF_00147"/>
    </source>
</evidence>
<proteinExistence type="inferred from homology"/>
<organism evidence="10 11">
    <name type="scientific">Pseudomonas taeanensis MS-3</name>
    <dbReference type="NCBI Taxonomy" id="1395571"/>
    <lineage>
        <taxon>Bacteria</taxon>
        <taxon>Pseudomonadati</taxon>
        <taxon>Pseudomonadota</taxon>
        <taxon>Gammaproteobacteria</taxon>
        <taxon>Pseudomonadales</taxon>
        <taxon>Pseudomonadaceae</taxon>
        <taxon>Pseudomonas</taxon>
    </lineage>
</organism>
<keyword evidence="5 8" id="KW-0963">Cytoplasm</keyword>
<protein>
    <recommendedName>
        <fullName evidence="8 9">Triosephosphate isomerase</fullName>
        <shortName evidence="8">TIM</shortName>
        <shortName evidence="8">TPI</shortName>
        <ecNumber evidence="8 9">5.3.1.1</ecNumber>
    </recommendedName>
    <alternativeName>
        <fullName evidence="8">Triose-phosphate isomerase</fullName>
    </alternativeName>
</protein>
<comment type="subcellular location">
    <subcellularLocation>
        <location evidence="8 9">Cytoplasm</location>
    </subcellularLocation>
</comment>
<comment type="similarity">
    <text evidence="3 8 9">Belongs to the triosephosphate isomerase family.</text>
</comment>
<dbReference type="PROSITE" id="PS51440">
    <property type="entry name" value="TIM_2"/>
    <property type="match status" value="1"/>
</dbReference>
<dbReference type="EMBL" id="AWSQ01000001">
    <property type="protein sequence ID" value="KFX71833.1"/>
    <property type="molecule type" value="Genomic_DNA"/>
</dbReference>
<dbReference type="PANTHER" id="PTHR21139:SF42">
    <property type="entry name" value="TRIOSEPHOSPHATE ISOMERASE"/>
    <property type="match status" value="1"/>
</dbReference>
<evidence type="ECO:0000256" key="5">
    <source>
        <dbReference type="ARBA" id="ARBA00022490"/>
    </source>
</evidence>
<dbReference type="AlphaFoldDB" id="A0A0A1YRA2"/>
<name>A0A0A1YRA2_9PSED</name>
<dbReference type="STRING" id="1395571.TMS3_0107950"/>
<feature type="binding site" evidence="8">
    <location>
        <position position="173"/>
    </location>
    <ligand>
        <name>substrate</name>
    </ligand>
</feature>
<sequence length="251" mass="26033">MRRPLVAGNWKMHGSRAGVAELIMGLRELALPADVEVAVFPPYVYLAKVVEELGRVAVGVGAQDCAIEPQQGALTGEIAACQLQDVGCSMVLVGHSERRLLLGESDDWVVRKFAAAQACSLTPVLCVGETLEQREAGKTLEVVGRQLAGVVDALGVEVFARAVVAYEPVWAIGTGLTASPEQAQEVHAAIRAQLADKSAEVASGVRILYGGSVKAANAAELFGMPDIDGGLVGGASLNADEFGAICRAAGN</sequence>
<dbReference type="GO" id="GO:0006094">
    <property type="term" value="P:gluconeogenesis"/>
    <property type="evidence" value="ECO:0007669"/>
    <property type="project" value="UniProtKB-UniRule"/>
</dbReference>
<evidence type="ECO:0000313" key="10">
    <source>
        <dbReference type="EMBL" id="KFX71833.1"/>
    </source>
</evidence>
<evidence type="ECO:0000256" key="2">
    <source>
        <dbReference type="ARBA" id="ARBA00004939"/>
    </source>
</evidence>
<dbReference type="CDD" id="cd00311">
    <property type="entry name" value="TIM"/>
    <property type="match status" value="1"/>
</dbReference>
<dbReference type="InterPro" id="IPR013785">
    <property type="entry name" value="Aldolase_TIM"/>
</dbReference>
<dbReference type="GO" id="GO:0019563">
    <property type="term" value="P:glycerol catabolic process"/>
    <property type="evidence" value="ECO:0007669"/>
    <property type="project" value="TreeGrafter"/>
</dbReference>
<feature type="active site" description="Electrophile" evidence="8">
    <location>
        <position position="95"/>
    </location>
</feature>
<comment type="catalytic activity">
    <reaction evidence="8 9">
        <text>D-glyceraldehyde 3-phosphate = dihydroxyacetone phosphate</text>
        <dbReference type="Rhea" id="RHEA:18585"/>
        <dbReference type="ChEBI" id="CHEBI:57642"/>
        <dbReference type="ChEBI" id="CHEBI:59776"/>
        <dbReference type="EC" id="5.3.1.1"/>
    </reaction>
</comment>
<reference evidence="10 11" key="1">
    <citation type="journal article" date="2014" name="Genome Announc.">
        <title>Draft Genome Sequence of Petroleum Oil-Degrading Marine Bacterium Pseudomonas taeanensis Strain MS-3, Isolated from a Crude Oil-Contaminated Seashore.</title>
        <authorList>
            <person name="Lee S.Y."/>
            <person name="Kim S.H."/>
            <person name="Lee D.G."/>
            <person name="Shin S."/>
            <person name="Yun S.H."/>
            <person name="Choi C.W."/>
            <person name="Chung Y.H."/>
            <person name="Choi J.S."/>
            <person name="Kahng H.Y."/>
            <person name="Kim S.I."/>
        </authorList>
    </citation>
    <scope>NUCLEOTIDE SEQUENCE [LARGE SCALE GENOMIC DNA]</scope>
    <source>
        <strain evidence="10 11">MS-3</strain>
    </source>
</reference>
<evidence type="ECO:0000256" key="1">
    <source>
        <dbReference type="ARBA" id="ARBA00004680"/>
    </source>
</evidence>
<dbReference type="Gene3D" id="3.20.20.70">
    <property type="entry name" value="Aldolase class I"/>
    <property type="match status" value="1"/>
</dbReference>
<feature type="binding site" evidence="8">
    <location>
        <position position="212"/>
    </location>
    <ligand>
        <name>substrate</name>
    </ligand>
</feature>
<dbReference type="HAMAP" id="MF_00147_B">
    <property type="entry name" value="TIM_B"/>
    <property type="match status" value="1"/>
</dbReference>
<feature type="active site" description="Proton acceptor" evidence="8">
    <location>
        <position position="167"/>
    </location>
</feature>
<keyword evidence="11" id="KW-1185">Reference proteome</keyword>
<evidence type="ECO:0000256" key="3">
    <source>
        <dbReference type="ARBA" id="ARBA00007422"/>
    </source>
</evidence>
<dbReference type="PROSITE" id="PS00171">
    <property type="entry name" value="TIM_1"/>
    <property type="match status" value="1"/>
</dbReference>
<dbReference type="SUPFAM" id="SSF51351">
    <property type="entry name" value="Triosephosphate isomerase (TIM)"/>
    <property type="match status" value="1"/>
</dbReference>
<dbReference type="InterPro" id="IPR000652">
    <property type="entry name" value="Triosephosphate_isomerase"/>
</dbReference>
<keyword evidence="6 8" id="KW-0324">Glycolysis</keyword>
<keyword evidence="7 8" id="KW-0413">Isomerase</keyword>
<dbReference type="InterPro" id="IPR035990">
    <property type="entry name" value="TIM_sf"/>
</dbReference>
<comment type="pathway">
    <text evidence="8 9">Carbohydrate biosynthesis; gluconeogenesis.</text>
</comment>
<comment type="function">
    <text evidence="8">Involved in the gluconeogenesis. Catalyzes stereospecifically the conversion of dihydroxyacetone phosphate (DHAP) to D-glyceraldehyde-3-phosphate (G3P).</text>
</comment>
<dbReference type="eggNOG" id="COG0149">
    <property type="taxonomic scope" value="Bacteria"/>
</dbReference>
<dbReference type="UniPathway" id="UPA00138"/>
<dbReference type="Proteomes" id="UP000030063">
    <property type="component" value="Unassembled WGS sequence"/>
</dbReference>
<accession>A0A0A1YRA2</accession>
<comment type="caution">
    <text evidence="10">The sequence shown here is derived from an EMBL/GenBank/DDBJ whole genome shotgun (WGS) entry which is preliminary data.</text>
</comment>
<evidence type="ECO:0000313" key="11">
    <source>
        <dbReference type="Proteomes" id="UP000030063"/>
    </source>
</evidence>
<gene>
    <name evidence="8" type="primary">tpiA</name>
    <name evidence="10" type="ORF">TMS3_0107950</name>
</gene>
<dbReference type="GO" id="GO:0006096">
    <property type="term" value="P:glycolytic process"/>
    <property type="evidence" value="ECO:0007669"/>
    <property type="project" value="UniProtKB-UniRule"/>
</dbReference>
<dbReference type="FunFam" id="3.20.20.70:FF:000016">
    <property type="entry name" value="Triosephosphate isomerase"/>
    <property type="match status" value="1"/>
</dbReference>